<evidence type="ECO:0000256" key="7">
    <source>
        <dbReference type="ARBA" id="ARBA00023004"/>
    </source>
</evidence>
<dbReference type="InterPro" id="IPR051395">
    <property type="entry name" value="Cytochrome_c_Peroxidase/MauG"/>
</dbReference>
<keyword evidence="2 8" id="KW-0349">Heme</keyword>
<feature type="binding site" description="axial binding residue" evidence="9">
    <location>
        <position position="201"/>
    </location>
    <ligand>
        <name>heme c</name>
        <dbReference type="ChEBI" id="CHEBI:61717"/>
        <label>2</label>
    </ligand>
    <ligandPart>
        <name>Fe</name>
        <dbReference type="ChEBI" id="CHEBI:18248"/>
    </ligandPart>
</feature>
<comment type="cofactor">
    <cofactor evidence="8">
        <name>heme</name>
        <dbReference type="ChEBI" id="CHEBI:30413"/>
    </cofactor>
    <text evidence="8">Binds 2 heme groups.</text>
</comment>
<dbReference type="InterPro" id="IPR009056">
    <property type="entry name" value="Cyt_c-like_dom"/>
</dbReference>
<evidence type="ECO:0000313" key="12">
    <source>
        <dbReference type="Proteomes" id="UP000006431"/>
    </source>
</evidence>
<feature type="binding site" description="covalent" evidence="8">
    <location>
        <position position="197"/>
    </location>
    <ligand>
        <name>heme c</name>
        <dbReference type="ChEBI" id="CHEBI:61717"/>
        <label>2</label>
    </ligand>
</feature>
<feature type="binding site" description="axial binding residue" evidence="9">
    <location>
        <position position="58"/>
    </location>
    <ligand>
        <name>heme c</name>
        <dbReference type="ChEBI" id="CHEBI:61717"/>
        <label>1</label>
    </ligand>
    <ligandPart>
        <name>Fe</name>
        <dbReference type="ChEBI" id="CHEBI:18248"/>
    </ligandPart>
</feature>
<evidence type="ECO:0000256" key="1">
    <source>
        <dbReference type="ARBA" id="ARBA00004418"/>
    </source>
</evidence>
<dbReference type="Gene3D" id="1.10.760.10">
    <property type="entry name" value="Cytochrome c-like domain"/>
    <property type="match status" value="2"/>
</dbReference>
<comment type="subcellular location">
    <subcellularLocation>
        <location evidence="1">Periplasm</location>
    </subcellularLocation>
</comment>
<dbReference type="PIRSF" id="PIRSF000294">
    <property type="entry name" value="Cytochrome-c_peroxidase"/>
    <property type="match status" value="1"/>
</dbReference>
<dbReference type="STRING" id="929558.SMGD1_1001"/>
<accession>H1FY18</accession>
<dbReference type="SUPFAM" id="SSF46626">
    <property type="entry name" value="Cytochrome c"/>
    <property type="match status" value="2"/>
</dbReference>
<gene>
    <name evidence="11" type="primary">ccp1</name>
    <name evidence="11" type="ORF">SMGD1_1001</name>
</gene>
<keyword evidence="11" id="KW-0575">Peroxidase</keyword>
<dbReference type="GO" id="GO:0042597">
    <property type="term" value="C:periplasmic space"/>
    <property type="evidence" value="ECO:0007669"/>
    <property type="project" value="UniProtKB-SubCell"/>
</dbReference>
<feature type="binding site" description="axial binding residue" evidence="9">
    <location>
        <position position="272"/>
    </location>
    <ligand>
        <name>heme c</name>
        <dbReference type="ChEBI" id="CHEBI:61717"/>
        <label>2</label>
    </ligand>
    <ligandPart>
        <name>Fe</name>
        <dbReference type="ChEBI" id="CHEBI:18248"/>
    </ligandPart>
</feature>
<sequence>MIKTFLLPIITLTLFANEPISPIPTKVEFNLEKARLGKKLFFDTILSKDNSTACVSCHNVFHGGADSNVVSSGYANKKGNIQSPTVLNSRYNFKQFWNGRARNLTQQADGPINNPAEHNMDAKTVEDRINDSTEYKRLFESVYSTSHISYTQVLEAIVEFENSLTTPNSKFDRFLRDEIQLTKDEKEGYILFKQNGCITCHNGINVGGNSFQKMGTFLEYEVKNDYPDRSKITDNPNHKNVFKVPTLRNISQTAPYFHDGSAKTLKEALSVMAKHNLGIKLEDEEVDKIIAFLKTLDGDLPEILEEK</sequence>
<feature type="domain" description="Cytochrome c" evidence="10">
    <location>
        <begin position="32"/>
        <end position="140"/>
    </location>
</feature>
<evidence type="ECO:0000256" key="3">
    <source>
        <dbReference type="ARBA" id="ARBA00022723"/>
    </source>
</evidence>
<dbReference type="Pfam" id="PF03150">
    <property type="entry name" value="CCP_MauG"/>
    <property type="match status" value="1"/>
</dbReference>
<keyword evidence="12" id="KW-1185">Reference proteome</keyword>
<dbReference type="EMBL" id="AFRZ01000001">
    <property type="protein sequence ID" value="EHP29525.1"/>
    <property type="molecule type" value="Genomic_DNA"/>
</dbReference>
<dbReference type="GO" id="GO:0046872">
    <property type="term" value="F:metal ion binding"/>
    <property type="evidence" value="ECO:0007669"/>
    <property type="project" value="UniProtKB-KW"/>
</dbReference>
<dbReference type="EC" id="1.11.1.5" evidence="11"/>
<dbReference type="GO" id="GO:0009055">
    <property type="term" value="F:electron transfer activity"/>
    <property type="evidence" value="ECO:0007669"/>
    <property type="project" value="InterPro"/>
</dbReference>
<feature type="binding site" description="covalent" evidence="8">
    <location>
        <position position="200"/>
    </location>
    <ligand>
        <name>heme c</name>
        <dbReference type="ChEBI" id="CHEBI:61717"/>
        <label>2</label>
    </ligand>
</feature>
<evidence type="ECO:0000256" key="2">
    <source>
        <dbReference type="ARBA" id="ARBA00022617"/>
    </source>
</evidence>
<name>B6BGA0_SULGG</name>
<dbReference type="InterPro" id="IPR026259">
    <property type="entry name" value="MauG/Cytc_peroxidase"/>
</dbReference>
<dbReference type="HOGENOM" id="CLU_034652_1_0_7"/>
<accession>B6BGA0</accession>
<reference evidence="11 12" key="1">
    <citation type="journal article" date="2012" name="Proc. Natl. Acad. Sci. U.S.A.">
        <title>Genome and physiology of a model Epsilonproteobacterium responsible for sulfide detoxification in marine oxygen depletion zones.</title>
        <authorList>
            <person name="Grote J."/>
            <person name="Schott T."/>
            <person name="Bruckner C.G."/>
            <person name="Glockner F.O."/>
            <person name="Jost G."/>
            <person name="Teeling H."/>
            <person name="Labrenz M."/>
            <person name="Jurgens K."/>
        </authorList>
    </citation>
    <scope>NUCLEOTIDE SEQUENCE [LARGE SCALE GENOMIC DNA]</scope>
    <source>
        <strain evidence="11 12">GD1</strain>
    </source>
</reference>
<feature type="binding site" description="covalent" evidence="8">
    <location>
        <position position="54"/>
    </location>
    <ligand>
        <name>heme c</name>
        <dbReference type="ChEBI" id="CHEBI:61717"/>
        <label>1</label>
    </ligand>
</feature>
<keyword evidence="5" id="KW-0574">Periplasm</keyword>
<dbReference type="OrthoDB" id="9805202at2"/>
<feature type="binding site" description="covalent" evidence="8">
    <location>
        <position position="57"/>
    </location>
    <ligand>
        <name>heme c</name>
        <dbReference type="ChEBI" id="CHEBI:61717"/>
        <label>1</label>
    </ligand>
</feature>
<dbReference type="PROSITE" id="PS51007">
    <property type="entry name" value="CYTC"/>
    <property type="match status" value="2"/>
</dbReference>
<feature type="domain" description="Cytochrome c" evidence="10">
    <location>
        <begin position="183"/>
        <end position="297"/>
    </location>
</feature>
<dbReference type="InterPro" id="IPR036909">
    <property type="entry name" value="Cyt_c-like_dom_sf"/>
</dbReference>
<dbReference type="PANTHER" id="PTHR30600">
    <property type="entry name" value="CYTOCHROME C PEROXIDASE-RELATED"/>
    <property type="match status" value="1"/>
</dbReference>
<keyword evidence="6 11" id="KW-0560">Oxidoreductase</keyword>
<evidence type="ECO:0000259" key="10">
    <source>
        <dbReference type="PROSITE" id="PS51007"/>
    </source>
</evidence>
<protein>
    <submittedName>
        <fullName evidence="11">Cytochrome-c peroxidase</fullName>
        <ecNumber evidence="11">1.11.1.5</ecNumber>
    </submittedName>
</protein>
<evidence type="ECO:0000256" key="9">
    <source>
        <dbReference type="PIRSR" id="PIRSR000294-2"/>
    </source>
</evidence>
<keyword evidence="4" id="KW-0732">Signal</keyword>
<evidence type="ECO:0000256" key="5">
    <source>
        <dbReference type="ARBA" id="ARBA00022764"/>
    </source>
</evidence>
<keyword evidence="7 9" id="KW-0408">Iron</keyword>
<organism evidence="11 12">
    <name type="scientific">Sulfurimonas gotlandica (strain DSM 19862 / JCM 16533 / GD1)</name>
    <dbReference type="NCBI Taxonomy" id="929558"/>
    <lineage>
        <taxon>Bacteria</taxon>
        <taxon>Pseudomonadati</taxon>
        <taxon>Campylobacterota</taxon>
        <taxon>Epsilonproteobacteria</taxon>
        <taxon>Campylobacterales</taxon>
        <taxon>Sulfurimonadaceae</taxon>
        <taxon>Sulfurimonas</taxon>
    </lineage>
</organism>
<evidence type="ECO:0000256" key="6">
    <source>
        <dbReference type="ARBA" id="ARBA00023002"/>
    </source>
</evidence>
<dbReference type="GO" id="GO:0004130">
    <property type="term" value="F:cytochrome-c peroxidase activity"/>
    <property type="evidence" value="ECO:0007669"/>
    <property type="project" value="UniProtKB-EC"/>
</dbReference>
<evidence type="ECO:0000256" key="4">
    <source>
        <dbReference type="ARBA" id="ARBA00022729"/>
    </source>
</evidence>
<comment type="caution">
    <text evidence="11">The sequence shown here is derived from an EMBL/GenBank/DDBJ whole genome shotgun (WGS) entry which is preliminary data.</text>
</comment>
<dbReference type="eggNOG" id="COG1858">
    <property type="taxonomic scope" value="Bacteria"/>
</dbReference>
<dbReference type="Pfam" id="PF00034">
    <property type="entry name" value="Cytochrom_C"/>
    <property type="match status" value="1"/>
</dbReference>
<dbReference type="AlphaFoldDB" id="B6BGA0"/>
<evidence type="ECO:0000256" key="8">
    <source>
        <dbReference type="PIRSR" id="PIRSR000294-1"/>
    </source>
</evidence>
<dbReference type="PANTHER" id="PTHR30600:SF7">
    <property type="entry name" value="CYTOCHROME C PEROXIDASE-RELATED"/>
    <property type="match status" value="1"/>
</dbReference>
<comment type="PTM">
    <text evidence="8">Binds 2 heme groups per subunit.</text>
</comment>
<dbReference type="InterPro" id="IPR004852">
    <property type="entry name" value="Di-haem_cyt_c_peroxidsae"/>
</dbReference>
<proteinExistence type="predicted"/>
<keyword evidence="3 9" id="KW-0479">Metal-binding</keyword>
<dbReference type="Proteomes" id="UP000006431">
    <property type="component" value="Unassembled WGS sequence"/>
</dbReference>
<dbReference type="GO" id="GO:0020037">
    <property type="term" value="F:heme binding"/>
    <property type="evidence" value="ECO:0007669"/>
    <property type="project" value="InterPro"/>
</dbReference>
<evidence type="ECO:0000313" key="11">
    <source>
        <dbReference type="EMBL" id="EHP29525.1"/>
    </source>
</evidence>
<dbReference type="RefSeq" id="WP_008336121.1">
    <property type="nucleotide sequence ID" value="NZ_AFRZ01000001.1"/>
</dbReference>
<dbReference type="PATRIC" id="fig|929558.5.peg.996"/>